<evidence type="ECO:0000256" key="3">
    <source>
        <dbReference type="ARBA" id="ARBA00022692"/>
    </source>
</evidence>
<keyword evidence="6" id="KW-0915">Sodium</keyword>
<feature type="transmembrane region" description="Helical" evidence="6">
    <location>
        <begin position="155"/>
        <end position="175"/>
    </location>
</feature>
<dbReference type="Pfam" id="PF06965">
    <property type="entry name" value="Na_H_antiport_1"/>
    <property type="match status" value="1"/>
</dbReference>
<feature type="transmembrane region" description="Helical" evidence="6">
    <location>
        <begin position="67"/>
        <end position="84"/>
    </location>
</feature>
<keyword evidence="6" id="KW-0813">Transport</keyword>
<keyword evidence="8" id="KW-1185">Reference proteome</keyword>
<feature type="transmembrane region" description="Helical" evidence="6">
    <location>
        <begin position="291"/>
        <end position="317"/>
    </location>
</feature>
<dbReference type="InterPro" id="IPR004670">
    <property type="entry name" value="NhaA"/>
</dbReference>
<protein>
    <recommendedName>
        <fullName evidence="6">Na(+)/H(+) antiporter NhaA</fullName>
    </recommendedName>
    <alternativeName>
        <fullName evidence="6">Sodium/proton antiporter NhaA</fullName>
    </alternativeName>
</protein>
<name>A0ABW3T6A7_9CAUL</name>
<feature type="transmembrane region" description="Helical" evidence="6">
    <location>
        <begin position="329"/>
        <end position="352"/>
    </location>
</feature>
<dbReference type="InterPro" id="IPR023171">
    <property type="entry name" value="Na/H_antiporter_dom_sf"/>
</dbReference>
<gene>
    <name evidence="6 7" type="primary">nhaA</name>
    <name evidence="7" type="ORF">ACFQ27_13235</name>
</gene>
<dbReference type="PANTHER" id="PTHR30341">
    <property type="entry name" value="SODIUM ION/PROTON ANTIPORTER NHAA-RELATED"/>
    <property type="match status" value="1"/>
</dbReference>
<feature type="transmembrane region" description="Helical" evidence="6">
    <location>
        <begin position="364"/>
        <end position="386"/>
    </location>
</feature>
<keyword evidence="6" id="KW-0050">Antiport</keyword>
<sequence length="397" mass="41264">MSRRPTLEFLKTEAASGLILVVAAAAAIIAANSPLADRYVAFVAHPLTIQIGAFHETKPVLKWVKEGLMAIFFFVVGLEIKYEILRGELSNPRRLALPVLGALGGMIAPALVYLAFNMGPGGAPHGWATPTATDIAFALAALAVAGPKLPPSLRVFLLTLAIADDLGAVALIGILFTSQINIWALGAAVSALALMALMGRWKNAPYLFYAVLFAIVWGFTLESGINTSLAGVAAAMTVPIGARRHGQAGVLADFMRSLHPYVAYLILPLFAFVAAGFSFKGLSIGQLFGPIPLGVALGLFVGKQIGVFGLSALAIGLKLARKPTGARWAELYGVSLLCGVGFTMSLFIGGLAFPPGDTAAQAGVRLGVVAGSLLSTLVGMAVLAACQRARDEEPAET</sequence>
<dbReference type="Proteomes" id="UP001597216">
    <property type="component" value="Unassembled WGS sequence"/>
</dbReference>
<feature type="transmembrane region" description="Helical" evidence="6">
    <location>
        <begin position="96"/>
        <end position="116"/>
    </location>
</feature>
<dbReference type="RefSeq" id="WP_377353907.1">
    <property type="nucleotide sequence ID" value="NZ_JBHTLQ010000029.1"/>
</dbReference>
<evidence type="ECO:0000256" key="5">
    <source>
        <dbReference type="ARBA" id="ARBA00023136"/>
    </source>
</evidence>
<keyword evidence="6" id="KW-0739">Sodium transport</keyword>
<evidence type="ECO:0000256" key="1">
    <source>
        <dbReference type="ARBA" id="ARBA00004429"/>
    </source>
</evidence>
<feature type="transmembrane region" description="Helical" evidence="6">
    <location>
        <begin position="261"/>
        <end position="279"/>
    </location>
</feature>
<evidence type="ECO:0000313" key="8">
    <source>
        <dbReference type="Proteomes" id="UP001597216"/>
    </source>
</evidence>
<keyword evidence="6" id="KW-0406">Ion transport</keyword>
<reference evidence="8" key="1">
    <citation type="journal article" date="2019" name="Int. J. Syst. Evol. Microbiol.">
        <title>The Global Catalogue of Microorganisms (GCM) 10K type strain sequencing project: providing services to taxonomists for standard genome sequencing and annotation.</title>
        <authorList>
            <consortium name="The Broad Institute Genomics Platform"/>
            <consortium name="The Broad Institute Genome Sequencing Center for Infectious Disease"/>
            <person name="Wu L."/>
            <person name="Ma J."/>
        </authorList>
    </citation>
    <scope>NUCLEOTIDE SEQUENCE [LARGE SCALE GENOMIC DNA]</scope>
    <source>
        <strain evidence="8">CCUG 55074</strain>
    </source>
</reference>
<evidence type="ECO:0000256" key="4">
    <source>
        <dbReference type="ARBA" id="ARBA00022989"/>
    </source>
</evidence>
<keyword evidence="3 6" id="KW-0812">Transmembrane</keyword>
<proteinExistence type="inferred from homology"/>
<dbReference type="EMBL" id="JBHTLQ010000029">
    <property type="protein sequence ID" value="MFD1191547.1"/>
    <property type="molecule type" value="Genomic_DNA"/>
</dbReference>
<comment type="catalytic activity">
    <reaction evidence="6">
        <text>Na(+)(in) + 2 H(+)(out) = Na(+)(out) + 2 H(+)(in)</text>
        <dbReference type="Rhea" id="RHEA:29251"/>
        <dbReference type="ChEBI" id="CHEBI:15378"/>
        <dbReference type="ChEBI" id="CHEBI:29101"/>
    </reaction>
</comment>
<keyword evidence="4 6" id="KW-1133">Transmembrane helix</keyword>
<comment type="similarity">
    <text evidence="6">Belongs to the NhaA Na(+)/H(+) (TC 2.A.33) antiporter family.</text>
</comment>
<comment type="caution">
    <text evidence="7">The sequence shown here is derived from an EMBL/GenBank/DDBJ whole genome shotgun (WGS) entry which is preliminary data.</text>
</comment>
<feature type="transmembrane region" description="Helical" evidence="6">
    <location>
        <begin position="207"/>
        <end position="240"/>
    </location>
</feature>
<evidence type="ECO:0000256" key="2">
    <source>
        <dbReference type="ARBA" id="ARBA00022475"/>
    </source>
</evidence>
<dbReference type="Gene3D" id="1.20.1530.10">
    <property type="entry name" value="Na+/H+ antiporter like domain"/>
    <property type="match status" value="1"/>
</dbReference>
<keyword evidence="5 6" id="KW-0472">Membrane</keyword>
<organism evidence="7 8">
    <name type="scientific">Phenylobacterium conjunctum</name>
    <dbReference type="NCBI Taxonomy" id="1298959"/>
    <lineage>
        <taxon>Bacteria</taxon>
        <taxon>Pseudomonadati</taxon>
        <taxon>Pseudomonadota</taxon>
        <taxon>Alphaproteobacteria</taxon>
        <taxon>Caulobacterales</taxon>
        <taxon>Caulobacteraceae</taxon>
        <taxon>Phenylobacterium</taxon>
    </lineage>
</organism>
<comment type="subcellular location">
    <subcellularLocation>
        <location evidence="1">Cell inner membrane</location>
        <topology evidence="1">Multi-pass membrane protein</topology>
    </subcellularLocation>
    <subcellularLocation>
        <location evidence="6">Cell membrane</location>
        <topology evidence="6">Multi-pass membrane protein</topology>
    </subcellularLocation>
</comment>
<feature type="transmembrane region" description="Helical" evidence="6">
    <location>
        <begin position="182"/>
        <end position="201"/>
    </location>
</feature>
<comment type="function">
    <text evidence="6">Na(+)/H(+) antiporter that extrudes sodium in exchange for external protons.</text>
</comment>
<evidence type="ECO:0000313" key="7">
    <source>
        <dbReference type="EMBL" id="MFD1191547.1"/>
    </source>
</evidence>
<evidence type="ECO:0000256" key="6">
    <source>
        <dbReference type="HAMAP-Rule" id="MF_01844"/>
    </source>
</evidence>
<dbReference type="PANTHER" id="PTHR30341:SF0">
    <property type="entry name" value="NA(+)_H(+) ANTIPORTER NHAA"/>
    <property type="match status" value="1"/>
</dbReference>
<keyword evidence="2 6" id="KW-1003">Cell membrane</keyword>
<dbReference type="NCBIfam" id="TIGR00773">
    <property type="entry name" value="NhaA"/>
    <property type="match status" value="1"/>
</dbReference>
<dbReference type="HAMAP" id="MF_01844">
    <property type="entry name" value="NhaA"/>
    <property type="match status" value="1"/>
</dbReference>
<accession>A0ABW3T6A7</accession>